<reference evidence="2 3" key="1">
    <citation type="journal article" date="2024" name="Commun. Biol.">
        <title>Comparative genomic analysis of thermophilic fungi reveals convergent evolutionary adaptations and gene losses.</title>
        <authorList>
            <person name="Steindorff A.S."/>
            <person name="Aguilar-Pontes M.V."/>
            <person name="Robinson A.J."/>
            <person name="Andreopoulos B."/>
            <person name="LaButti K."/>
            <person name="Kuo A."/>
            <person name="Mondo S."/>
            <person name="Riley R."/>
            <person name="Otillar R."/>
            <person name="Haridas S."/>
            <person name="Lipzen A."/>
            <person name="Grimwood J."/>
            <person name="Schmutz J."/>
            <person name="Clum A."/>
            <person name="Reid I.D."/>
            <person name="Moisan M.C."/>
            <person name="Butler G."/>
            <person name="Nguyen T.T.M."/>
            <person name="Dewar K."/>
            <person name="Conant G."/>
            <person name="Drula E."/>
            <person name="Henrissat B."/>
            <person name="Hansel C."/>
            <person name="Singer S."/>
            <person name="Hutchinson M.I."/>
            <person name="de Vries R.P."/>
            <person name="Natvig D.O."/>
            <person name="Powell A.J."/>
            <person name="Tsang A."/>
            <person name="Grigoriev I.V."/>
        </authorList>
    </citation>
    <scope>NUCLEOTIDE SEQUENCE [LARGE SCALE GENOMIC DNA]</scope>
    <source>
        <strain evidence="2 3">CBS 494.80</strain>
    </source>
</reference>
<feature type="region of interest" description="Disordered" evidence="1">
    <location>
        <begin position="53"/>
        <end position="178"/>
    </location>
</feature>
<feature type="compositionally biased region" description="Acidic residues" evidence="1">
    <location>
        <begin position="22"/>
        <end position="33"/>
    </location>
</feature>
<name>A0ABR4C327_9HELO</name>
<accession>A0ABR4C327</accession>
<evidence type="ECO:0000313" key="3">
    <source>
        <dbReference type="Proteomes" id="UP001595075"/>
    </source>
</evidence>
<feature type="compositionally biased region" description="Acidic residues" evidence="1">
    <location>
        <begin position="82"/>
        <end position="91"/>
    </location>
</feature>
<dbReference type="Proteomes" id="UP001595075">
    <property type="component" value="Unassembled WGS sequence"/>
</dbReference>
<feature type="compositionally biased region" description="Basic residues" evidence="1">
    <location>
        <begin position="104"/>
        <end position="118"/>
    </location>
</feature>
<evidence type="ECO:0000256" key="1">
    <source>
        <dbReference type="SAM" id="MobiDB-lite"/>
    </source>
</evidence>
<sequence>MPIHELQRRDSWPPTVVRLRDDETEEDPIDDDPFSFFLTSPEDIDDFLDEDLSAGIETPESIHSPVREISPSDLQRAPLLDADSDEDEDDSFGLAMPLSLKDFTRKHTSSSGRKSRAGHRNDDLQGLGITLPSNAKFLASRGRAKVRLTPPPRNGRGRGQTRSLSARRPQSWRLPSPDIYSIKEEKESDEDEKICGKIDGKTGIDMAISTSAPATTKIDGMMMDMPKKKPKKRVHWAI</sequence>
<dbReference type="EMBL" id="JAZHXI010000014">
    <property type="protein sequence ID" value="KAL2064293.1"/>
    <property type="molecule type" value="Genomic_DNA"/>
</dbReference>
<protein>
    <submittedName>
        <fullName evidence="2">Uncharacterized protein</fullName>
    </submittedName>
</protein>
<feature type="compositionally biased region" description="Basic and acidic residues" evidence="1">
    <location>
        <begin position="1"/>
        <end position="11"/>
    </location>
</feature>
<comment type="caution">
    <text evidence="2">The sequence shown here is derived from an EMBL/GenBank/DDBJ whole genome shotgun (WGS) entry which is preliminary data.</text>
</comment>
<organism evidence="2 3">
    <name type="scientific">Oculimacula yallundae</name>
    <dbReference type="NCBI Taxonomy" id="86028"/>
    <lineage>
        <taxon>Eukaryota</taxon>
        <taxon>Fungi</taxon>
        <taxon>Dikarya</taxon>
        <taxon>Ascomycota</taxon>
        <taxon>Pezizomycotina</taxon>
        <taxon>Leotiomycetes</taxon>
        <taxon>Helotiales</taxon>
        <taxon>Ploettnerulaceae</taxon>
        <taxon>Oculimacula</taxon>
    </lineage>
</organism>
<evidence type="ECO:0000313" key="2">
    <source>
        <dbReference type="EMBL" id="KAL2064293.1"/>
    </source>
</evidence>
<gene>
    <name evidence="2" type="ORF">VTL71DRAFT_4787</name>
</gene>
<keyword evidence="3" id="KW-1185">Reference proteome</keyword>
<feature type="region of interest" description="Disordered" evidence="1">
    <location>
        <begin position="1"/>
        <end position="36"/>
    </location>
</feature>
<proteinExistence type="predicted"/>